<accession>A0AAW0ZYS8</accession>
<gene>
    <name evidence="1" type="ORF">QLX08_005202</name>
</gene>
<name>A0AAW0ZYS8_9HYME</name>
<protein>
    <submittedName>
        <fullName evidence="1">Uncharacterized protein</fullName>
    </submittedName>
</protein>
<evidence type="ECO:0000313" key="2">
    <source>
        <dbReference type="Proteomes" id="UP001432146"/>
    </source>
</evidence>
<dbReference type="EMBL" id="JAWNGG020000086">
    <property type="protein sequence ID" value="KAK9302932.1"/>
    <property type="molecule type" value="Genomic_DNA"/>
</dbReference>
<dbReference type="AlphaFoldDB" id="A0AAW0ZYS8"/>
<sequence>MVRGHPRPGALGQLVDFVSPFFLSDLVSGLRPARAISQSLPKLLLHDEPSMISLETVTASSLEEISRLTLYQNTNHSRVRLTVVDSVFNSDVTVARIALKVNGESTMEQARQVGQDWVVRFAIQDQRYSAKPMNSTDPV</sequence>
<reference evidence="1 2" key="1">
    <citation type="submission" date="2024-05" db="EMBL/GenBank/DDBJ databases">
        <title>The nuclear and mitochondrial genome assemblies of Tetragonisca angustula (Apidae: Meliponini), a tiny yet remarkable pollinator in the Neotropics.</title>
        <authorList>
            <person name="Ferrari R."/>
            <person name="Ricardo P.C."/>
            <person name="Dias F.C."/>
            <person name="Araujo N.S."/>
            <person name="Soares D.O."/>
            <person name="Zhou Q.-S."/>
            <person name="Zhu C.-D."/>
            <person name="Coutinho L."/>
            <person name="Airas M.C."/>
            <person name="Batista T.M."/>
        </authorList>
    </citation>
    <scope>NUCLEOTIDE SEQUENCE [LARGE SCALE GENOMIC DNA]</scope>
    <source>
        <strain evidence="1">ASF017062</strain>
        <tissue evidence="1">Abdomen</tissue>
    </source>
</reference>
<comment type="caution">
    <text evidence="1">The sequence shown here is derived from an EMBL/GenBank/DDBJ whole genome shotgun (WGS) entry which is preliminary data.</text>
</comment>
<evidence type="ECO:0000313" key="1">
    <source>
        <dbReference type="EMBL" id="KAK9302932.1"/>
    </source>
</evidence>
<keyword evidence="2" id="KW-1185">Reference proteome</keyword>
<organism evidence="1 2">
    <name type="scientific">Tetragonisca angustula</name>
    <dbReference type="NCBI Taxonomy" id="166442"/>
    <lineage>
        <taxon>Eukaryota</taxon>
        <taxon>Metazoa</taxon>
        <taxon>Ecdysozoa</taxon>
        <taxon>Arthropoda</taxon>
        <taxon>Hexapoda</taxon>
        <taxon>Insecta</taxon>
        <taxon>Pterygota</taxon>
        <taxon>Neoptera</taxon>
        <taxon>Endopterygota</taxon>
        <taxon>Hymenoptera</taxon>
        <taxon>Apocrita</taxon>
        <taxon>Aculeata</taxon>
        <taxon>Apoidea</taxon>
        <taxon>Anthophila</taxon>
        <taxon>Apidae</taxon>
        <taxon>Tetragonisca</taxon>
    </lineage>
</organism>
<proteinExistence type="predicted"/>
<dbReference type="Proteomes" id="UP001432146">
    <property type="component" value="Unassembled WGS sequence"/>
</dbReference>